<accession>A0AAW0AQJ8</accession>
<comment type="caution">
    <text evidence="2">The sequence shown here is derived from an EMBL/GenBank/DDBJ whole genome shotgun (WGS) entry which is preliminary data.</text>
</comment>
<reference evidence="2 3" key="1">
    <citation type="journal article" date="2024" name="J Genomics">
        <title>Draft genome sequencing and assembly of Favolaschia claudopus CIRM-BRFM 2984 isolated from oak limbs.</title>
        <authorList>
            <person name="Navarro D."/>
            <person name="Drula E."/>
            <person name="Chaduli D."/>
            <person name="Cazenave R."/>
            <person name="Ahrendt S."/>
            <person name="Wang J."/>
            <person name="Lipzen A."/>
            <person name="Daum C."/>
            <person name="Barry K."/>
            <person name="Grigoriev I.V."/>
            <person name="Favel A."/>
            <person name="Rosso M.N."/>
            <person name="Martin F."/>
        </authorList>
    </citation>
    <scope>NUCLEOTIDE SEQUENCE [LARGE SCALE GENOMIC DNA]</scope>
    <source>
        <strain evidence="2 3">CIRM-BRFM 2984</strain>
    </source>
</reference>
<proteinExistence type="predicted"/>
<keyword evidence="1" id="KW-0472">Membrane</keyword>
<evidence type="ECO:0000313" key="2">
    <source>
        <dbReference type="EMBL" id="KAK7014347.1"/>
    </source>
</evidence>
<gene>
    <name evidence="2" type="ORF">R3P38DRAFT_3277455</name>
</gene>
<feature type="transmembrane region" description="Helical" evidence="1">
    <location>
        <begin position="56"/>
        <end position="78"/>
    </location>
</feature>
<keyword evidence="1" id="KW-0812">Transmembrane</keyword>
<name>A0AAW0AQJ8_9AGAR</name>
<dbReference type="AlphaFoldDB" id="A0AAW0AQJ8"/>
<feature type="transmembrane region" description="Helical" evidence="1">
    <location>
        <begin position="12"/>
        <end position="35"/>
    </location>
</feature>
<keyword evidence="1" id="KW-1133">Transmembrane helix</keyword>
<dbReference type="Proteomes" id="UP001362999">
    <property type="component" value="Unassembled WGS sequence"/>
</dbReference>
<dbReference type="EMBL" id="JAWWNJ010000057">
    <property type="protein sequence ID" value="KAK7014347.1"/>
    <property type="molecule type" value="Genomic_DNA"/>
</dbReference>
<protein>
    <submittedName>
        <fullName evidence="2">Uncharacterized protein</fullName>
    </submittedName>
</protein>
<keyword evidence="3" id="KW-1185">Reference proteome</keyword>
<organism evidence="2 3">
    <name type="scientific">Favolaschia claudopus</name>
    <dbReference type="NCBI Taxonomy" id="2862362"/>
    <lineage>
        <taxon>Eukaryota</taxon>
        <taxon>Fungi</taxon>
        <taxon>Dikarya</taxon>
        <taxon>Basidiomycota</taxon>
        <taxon>Agaricomycotina</taxon>
        <taxon>Agaricomycetes</taxon>
        <taxon>Agaricomycetidae</taxon>
        <taxon>Agaricales</taxon>
        <taxon>Marasmiineae</taxon>
        <taxon>Mycenaceae</taxon>
        <taxon>Favolaschia</taxon>
    </lineage>
</organism>
<evidence type="ECO:0000256" key="1">
    <source>
        <dbReference type="SAM" id="Phobius"/>
    </source>
</evidence>
<sequence length="157" mass="17443">MVNNLAVDSQFSIPVLLLSGLCEGLQEHIGLLVTFRRMFKDSSRMKVSRLLLPKKIAPGVAYLVAYGVAAVVVLNLGLMHADSLPCMPAYDLKAERLHLCSPPRTYRIHYPGTPTATVYEFLLHLWSASTFHSTPHTLLVFLRRSSSVIFKSPTSAF</sequence>
<evidence type="ECO:0000313" key="3">
    <source>
        <dbReference type="Proteomes" id="UP001362999"/>
    </source>
</evidence>